<feature type="chain" id="PRO_5006389448" evidence="2">
    <location>
        <begin position="32"/>
        <end position="548"/>
    </location>
</feature>
<dbReference type="STRING" id="270918.APR42_03530"/>
<feature type="region of interest" description="Disordered" evidence="1">
    <location>
        <begin position="347"/>
        <end position="370"/>
    </location>
</feature>
<dbReference type="RefSeq" id="WP_057481485.1">
    <property type="nucleotide sequence ID" value="NZ_BMWR01000003.1"/>
</dbReference>
<keyword evidence="4" id="KW-1185">Reference proteome</keyword>
<accession>A0A0Q9ZFW0</accession>
<proteinExistence type="predicted"/>
<feature type="compositionally biased region" description="Acidic residues" evidence="1">
    <location>
        <begin position="350"/>
        <end position="369"/>
    </location>
</feature>
<dbReference type="AlphaFoldDB" id="A0A0Q9ZFW0"/>
<evidence type="ECO:0000313" key="4">
    <source>
        <dbReference type="Proteomes" id="UP000051643"/>
    </source>
</evidence>
<dbReference type="OrthoDB" id="674388at2"/>
<name>A0A0Q9ZFW0_9FLAO</name>
<dbReference type="PROSITE" id="PS51257">
    <property type="entry name" value="PROKAR_LIPOPROTEIN"/>
    <property type="match status" value="1"/>
</dbReference>
<evidence type="ECO:0000256" key="1">
    <source>
        <dbReference type="SAM" id="MobiDB-lite"/>
    </source>
</evidence>
<evidence type="ECO:0000256" key="2">
    <source>
        <dbReference type="SAM" id="SignalP"/>
    </source>
</evidence>
<reference evidence="3" key="1">
    <citation type="submission" date="2015-10" db="EMBL/GenBank/DDBJ databases">
        <title>Draft genome sequence of Salegentibacter mishustinae KCTC 12263.</title>
        <authorList>
            <person name="Lin W."/>
            <person name="Zheng Q."/>
        </authorList>
    </citation>
    <scope>NUCLEOTIDE SEQUENCE [LARGE SCALE GENOMIC DNA]</scope>
    <source>
        <strain evidence="3">KCTC 12263</strain>
    </source>
</reference>
<keyword evidence="2" id="KW-0732">Signal</keyword>
<feature type="signal peptide" evidence="2">
    <location>
        <begin position="1"/>
        <end position="31"/>
    </location>
</feature>
<protein>
    <submittedName>
        <fullName evidence="3">Uncharacterized protein</fullName>
    </submittedName>
</protein>
<gene>
    <name evidence="3" type="ORF">APR42_03530</name>
</gene>
<evidence type="ECO:0000313" key="3">
    <source>
        <dbReference type="EMBL" id="KRG29010.1"/>
    </source>
</evidence>
<dbReference type="Proteomes" id="UP000051643">
    <property type="component" value="Unassembled WGS sequence"/>
</dbReference>
<comment type="caution">
    <text evidence="3">The sequence shown here is derived from an EMBL/GenBank/DDBJ whole genome shotgun (WGS) entry which is preliminary data.</text>
</comment>
<dbReference type="EMBL" id="LKTP01000012">
    <property type="protein sequence ID" value="KRG29010.1"/>
    <property type="molecule type" value="Genomic_DNA"/>
</dbReference>
<sequence length="548" mass="60340">MEKKYINIQRSLGYILLCLMTVGFLASSCSSDDDLEDIEEDTARQDAQISFDPEYFGQSFNTAPDSTHQFTVKINKGQKVATGFSVYEKIISEGVVVQERTELPEYRRDLSGEDTETIEFEYHVAEERQDKDKITLDFVVEQEENEVSEAMVLEVEKEAPEEDPIQEINDIIYYTQLALGGQDNSDIGSFFNIEEATDYTLPEASSNQERIDLGMLVGASTGINFLAPASSGFQYFGSEISDAVYDGWDIKNDGEFVNIGNLDDAEAIFNNLEFSADIISAFEEAQANVTSMPGYVENENGPGDRVRRVNVGDIIFFKTESGTIAVLKITSILPDTAGMVEFEMKTAADPDVEPVDPGEGEDDDDDNEGGELAYFPEIEMGGQDNSSVGSYFNIANQTVYSLEDATTNQADVNFIMLVGASTGVNFLAPASSGLQYFGSDIETAVYEGWDTKNDGQFVNIGNSDTAALFEGLSSEEELSEAYQNALAEVEDMPGYVENENGPGDRIRRVKQDDVIFFEVEDGTLIVFKINQLATETSGSVIFEMKTAN</sequence>
<organism evidence="3 4">
    <name type="scientific">Salegentibacter mishustinae</name>
    <dbReference type="NCBI Taxonomy" id="270918"/>
    <lineage>
        <taxon>Bacteria</taxon>
        <taxon>Pseudomonadati</taxon>
        <taxon>Bacteroidota</taxon>
        <taxon>Flavobacteriia</taxon>
        <taxon>Flavobacteriales</taxon>
        <taxon>Flavobacteriaceae</taxon>
        <taxon>Salegentibacter</taxon>
    </lineage>
</organism>